<organism evidence="1">
    <name type="scientific">Rhizophora mucronata</name>
    <name type="common">Asiatic mangrove</name>
    <dbReference type="NCBI Taxonomy" id="61149"/>
    <lineage>
        <taxon>Eukaryota</taxon>
        <taxon>Viridiplantae</taxon>
        <taxon>Streptophyta</taxon>
        <taxon>Embryophyta</taxon>
        <taxon>Tracheophyta</taxon>
        <taxon>Spermatophyta</taxon>
        <taxon>Magnoliopsida</taxon>
        <taxon>eudicotyledons</taxon>
        <taxon>Gunneridae</taxon>
        <taxon>Pentapetalae</taxon>
        <taxon>rosids</taxon>
        <taxon>fabids</taxon>
        <taxon>Malpighiales</taxon>
        <taxon>Rhizophoraceae</taxon>
        <taxon>Rhizophora</taxon>
    </lineage>
</organism>
<sequence>MHFAPFNVPDLIFRHNLEERPPEEIHEICPTNIFKTLTWVRRLKITLRHPKIYQCVNKNFIIFRK</sequence>
<dbReference type="AlphaFoldDB" id="A0A2P2K1M4"/>
<protein>
    <submittedName>
        <fullName evidence="1">Uncharacterized protein</fullName>
    </submittedName>
</protein>
<reference evidence="1" key="1">
    <citation type="submission" date="2018-02" db="EMBL/GenBank/DDBJ databases">
        <title>Rhizophora mucronata_Transcriptome.</title>
        <authorList>
            <person name="Meera S.P."/>
            <person name="Sreeshan A."/>
            <person name="Augustine A."/>
        </authorList>
    </citation>
    <scope>NUCLEOTIDE SEQUENCE</scope>
    <source>
        <tissue evidence="1">Leaf</tissue>
    </source>
</reference>
<dbReference type="EMBL" id="GGEC01019125">
    <property type="protein sequence ID" value="MBW99608.1"/>
    <property type="molecule type" value="Transcribed_RNA"/>
</dbReference>
<accession>A0A2P2K1M4</accession>
<evidence type="ECO:0000313" key="1">
    <source>
        <dbReference type="EMBL" id="MBW99608.1"/>
    </source>
</evidence>
<proteinExistence type="predicted"/>
<name>A0A2P2K1M4_RHIMU</name>